<feature type="region of interest" description="Disordered" evidence="1">
    <location>
        <begin position="94"/>
        <end position="121"/>
    </location>
</feature>
<evidence type="ECO:0000313" key="2">
    <source>
        <dbReference type="EMBL" id="KAK2088108.1"/>
    </source>
</evidence>
<dbReference type="Proteomes" id="UP001266305">
    <property type="component" value="Unassembled WGS sequence"/>
</dbReference>
<evidence type="ECO:0000313" key="3">
    <source>
        <dbReference type="Proteomes" id="UP001266305"/>
    </source>
</evidence>
<dbReference type="EMBL" id="JASSZA010000019">
    <property type="protein sequence ID" value="KAK2088108.1"/>
    <property type="molecule type" value="Genomic_DNA"/>
</dbReference>
<comment type="caution">
    <text evidence="2">The sequence shown here is derived from an EMBL/GenBank/DDBJ whole genome shotgun (WGS) entry which is preliminary data.</text>
</comment>
<feature type="compositionally biased region" description="Polar residues" evidence="1">
    <location>
        <begin position="109"/>
        <end position="121"/>
    </location>
</feature>
<gene>
    <name evidence="2" type="ORF">P7K49_034015</name>
</gene>
<accession>A0ABQ9TTJ4</accession>
<keyword evidence="3" id="KW-1185">Reference proteome</keyword>
<evidence type="ECO:0000256" key="1">
    <source>
        <dbReference type="SAM" id="MobiDB-lite"/>
    </source>
</evidence>
<name>A0ABQ9TTJ4_SAGOE</name>
<proteinExistence type="predicted"/>
<protein>
    <submittedName>
        <fullName evidence="2">Uncharacterized protein</fullName>
    </submittedName>
</protein>
<reference evidence="2 3" key="1">
    <citation type="submission" date="2023-05" db="EMBL/GenBank/DDBJ databases">
        <title>B98-5 Cell Line De Novo Hybrid Assembly: An Optical Mapping Approach.</title>
        <authorList>
            <person name="Kananen K."/>
            <person name="Auerbach J.A."/>
            <person name="Kautto E."/>
            <person name="Blachly J.S."/>
        </authorList>
    </citation>
    <scope>NUCLEOTIDE SEQUENCE [LARGE SCALE GENOMIC DNA]</scope>
    <source>
        <strain evidence="2">B95-8</strain>
        <tissue evidence="2">Cell line</tissue>
    </source>
</reference>
<organism evidence="2 3">
    <name type="scientific">Saguinus oedipus</name>
    <name type="common">Cotton-top tamarin</name>
    <name type="synonym">Oedipomidas oedipus</name>
    <dbReference type="NCBI Taxonomy" id="9490"/>
    <lineage>
        <taxon>Eukaryota</taxon>
        <taxon>Metazoa</taxon>
        <taxon>Chordata</taxon>
        <taxon>Craniata</taxon>
        <taxon>Vertebrata</taxon>
        <taxon>Euteleostomi</taxon>
        <taxon>Mammalia</taxon>
        <taxon>Eutheria</taxon>
        <taxon>Euarchontoglires</taxon>
        <taxon>Primates</taxon>
        <taxon>Haplorrhini</taxon>
        <taxon>Platyrrhini</taxon>
        <taxon>Cebidae</taxon>
        <taxon>Callitrichinae</taxon>
        <taxon>Saguinus</taxon>
    </lineage>
</organism>
<sequence>MGALRIPPNSSVEVWEVQGQQGWPTSKGCPVGQLRRHESRKMGYFQVAADELTPIQQEGEKAECAMRRDCKSEQEREHEFLERVWGNWCTVSAPKQPRQDKLAPGPAWDSQNLGRPQFLQP</sequence>